<dbReference type="EC" id="1.2.1.62" evidence="1"/>
<keyword evidence="2" id="KW-1185">Reference proteome</keyword>
<comment type="caution">
    <text evidence="1">The sequence shown here is derived from an EMBL/GenBank/DDBJ whole genome shotgun (WGS) entry which is preliminary data.</text>
</comment>
<dbReference type="PANTHER" id="PTHR43975:SF2">
    <property type="entry name" value="EG:BACR7A4.14 PROTEIN-RELATED"/>
    <property type="match status" value="1"/>
</dbReference>
<dbReference type="PRINTS" id="PR00081">
    <property type="entry name" value="GDHRDH"/>
</dbReference>
<organism evidence="1 2">
    <name type="scientific">Nocardia cerradoensis</name>
    <dbReference type="NCBI Taxonomy" id="85688"/>
    <lineage>
        <taxon>Bacteria</taxon>
        <taxon>Bacillati</taxon>
        <taxon>Actinomycetota</taxon>
        <taxon>Actinomycetes</taxon>
        <taxon>Mycobacteriales</taxon>
        <taxon>Nocardiaceae</taxon>
        <taxon>Nocardia</taxon>
    </lineage>
</organism>
<keyword evidence="1" id="KW-0560">Oxidoreductase</keyword>
<accession>A0A231H2Z4</accession>
<dbReference type="AlphaFoldDB" id="A0A231H2Z4"/>
<evidence type="ECO:0000313" key="2">
    <source>
        <dbReference type="Proteomes" id="UP000215506"/>
    </source>
</evidence>
<dbReference type="InterPro" id="IPR002347">
    <property type="entry name" value="SDR_fam"/>
</dbReference>
<dbReference type="Pfam" id="PF13561">
    <property type="entry name" value="adh_short_C2"/>
    <property type="match status" value="1"/>
</dbReference>
<dbReference type="SUPFAM" id="SSF51735">
    <property type="entry name" value="NAD(P)-binding Rossmann-fold domains"/>
    <property type="match status" value="1"/>
</dbReference>
<evidence type="ECO:0000313" key="1">
    <source>
        <dbReference type="EMBL" id="OXR43219.1"/>
    </source>
</evidence>
<dbReference type="Gene3D" id="3.40.50.720">
    <property type="entry name" value="NAD(P)-binding Rossmann-like Domain"/>
    <property type="match status" value="1"/>
</dbReference>
<dbReference type="EMBL" id="NGAF01000010">
    <property type="protein sequence ID" value="OXR43219.1"/>
    <property type="molecule type" value="Genomic_DNA"/>
</dbReference>
<sequence length="263" mass="27340">MDLSVRDKGYLVLGGTAGIGLAAARSLAEDGARIAIVGRDRERGVKAAAELAEAGAAGVTSLPFDAAQPGQAAQAVEHAVEFLGRLDGVAITTGTTGHDPISATDEQWTAAFRDVVLGTTRTVEAALPHLIATKGTIVTTAAYSIRSPEIARLPFAGLKSAVAVFTKGIAKEYGKQGIRANCICPGAVETDALSAIRDYLAAERGYPREEALERVMVEEWGFTAALGRPGRPHEVGELIAFLLSPRAGFLTGALINIDGGTNF</sequence>
<protein>
    <submittedName>
        <fullName evidence="1">4-formylbenzenesulfonate dehydrogenase TsaC1/TsaC2</fullName>
        <ecNumber evidence="1">1.2.1.62</ecNumber>
    </submittedName>
</protein>
<dbReference type="PANTHER" id="PTHR43975">
    <property type="entry name" value="ZGC:101858"/>
    <property type="match status" value="1"/>
</dbReference>
<reference evidence="1 2" key="1">
    <citation type="submission" date="2017-07" db="EMBL/GenBank/DDBJ databases">
        <title>First draft Genome Sequence of Nocardia cerradoensis isolated from human infection.</title>
        <authorList>
            <person name="Carrasco G."/>
        </authorList>
    </citation>
    <scope>NUCLEOTIDE SEQUENCE [LARGE SCALE GENOMIC DNA]</scope>
    <source>
        <strain evidence="1 2">CNM20130759</strain>
    </source>
</reference>
<proteinExistence type="predicted"/>
<dbReference type="InterPro" id="IPR036291">
    <property type="entry name" value="NAD(P)-bd_dom_sf"/>
</dbReference>
<dbReference type="Proteomes" id="UP000215506">
    <property type="component" value="Unassembled WGS sequence"/>
</dbReference>
<gene>
    <name evidence="1" type="primary">tsaC1_1</name>
    <name evidence="1" type="ORF">B7C42_04641</name>
</gene>
<name>A0A231H2Z4_9NOCA</name>
<dbReference type="RefSeq" id="WP_094026501.1">
    <property type="nucleotide sequence ID" value="NZ_NGAF01000010.1"/>
</dbReference>
<dbReference type="GO" id="GO:0018482">
    <property type="term" value="F:4-formylbenzenesulfonate dehydrogenase activity"/>
    <property type="evidence" value="ECO:0007669"/>
    <property type="project" value="UniProtKB-EC"/>
</dbReference>